<feature type="coiled-coil region" evidence="1">
    <location>
        <begin position="54"/>
        <end position="81"/>
    </location>
</feature>
<keyword evidence="2" id="KW-0472">Membrane</keyword>
<dbReference type="EMBL" id="CP090978">
    <property type="protein sequence ID" value="UJF33110.1"/>
    <property type="molecule type" value="Genomic_DNA"/>
</dbReference>
<dbReference type="Proteomes" id="UP001649230">
    <property type="component" value="Chromosome"/>
</dbReference>
<dbReference type="PANTHER" id="PTHR40027:SF1">
    <property type="entry name" value="CELL DIVISION PROTEIN DIVIC"/>
    <property type="match status" value="1"/>
</dbReference>
<dbReference type="InterPro" id="IPR007060">
    <property type="entry name" value="FtsL/DivIC"/>
</dbReference>
<evidence type="ECO:0000256" key="1">
    <source>
        <dbReference type="SAM" id="Coils"/>
    </source>
</evidence>
<gene>
    <name evidence="3" type="ORF">L0M14_26765</name>
</gene>
<evidence type="ECO:0000313" key="4">
    <source>
        <dbReference type="Proteomes" id="UP001649230"/>
    </source>
</evidence>
<keyword evidence="2" id="KW-0812">Transmembrane</keyword>
<dbReference type="RefSeq" id="WP_235119450.1">
    <property type="nucleotide sequence ID" value="NZ_CP090978.1"/>
</dbReference>
<name>A0ABY3SHX7_9BACL</name>
<organism evidence="3 4">
    <name type="scientific">Paenibacillus hexagrammi</name>
    <dbReference type="NCBI Taxonomy" id="2908839"/>
    <lineage>
        <taxon>Bacteria</taxon>
        <taxon>Bacillati</taxon>
        <taxon>Bacillota</taxon>
        <taxon>Bacilli</taxon>
        <taxon>Bacillales</taxon>
        <taxon>Paenibacillaceae</taxon>
        <taxon>Paenibacillus</taxon>
    </lineage>
</organism>
<keyword evidence="1" id="KW-0175">Coiled coil</keyword>
<evidence type="ECO:0000256" key="2">
    <source>
        <dbReference type="SAM" id="Phobius"/>
    </source>
</evidence>
<sequence length="108" mass="12318">MQAQATVSTNKRSNSSGSKRRLRFLMILVLCFMSWAGVTIYSQIAKLHAKSAAVTDMEQKLAEANTMNEGLKKEIDRLHDDEYLGQIIRRDFHYTKTGETQLNVSRSH</sequence>
<dbReference type="InterPro" id="IPR039076">
    <property type="entry name" value="DivIC"/>
</dbReference>
<dbReference type="PANTHER" id="PTHR40027">
    <property type="entry name" value="CELL DIVISION PROTEIN DIVIC"/>
    <property type="match status" value="1"/>
</dbReference>
<accession>A0ABY3SHX7</accession>
<proteinExistence type="predicted"/>
<reference evidence="3 4" key="1">
    <citation type="journal article" date="2024" name="Int. J. Syst. Evol. Microbiol.">
        <title>Paenibacillus hexagrammi sp. nov., a novel bacterium isolated from the gut content of Hexagrammos agrammus.</title>
        <authorList>
            <person name="Jung H.K."/>
            <person name="Kim D.G."/>
            <person name="Zin H."/>
            <person name="Park J."/>
            <person name="Jung H."/>
            <person name="Kim Y.O."/>
            <person name="Kong H.J."/>
            <person name="Kim J.W."/>
            <person name="Kim Y.S."/>
        </authorList>
    </citation>
    <scope>NUCLEOTIDE SEQUENCE [LARGE SCALE GENOMIC DNA]</scope>
    <source>
        <strain evidence="3 4">YPD9-1</strain>
    </source>
</reference>
<dbReference type="Pfam" id="PF04977">
    <property type="entry name" value="DivIC"/>
    <property type="match status" value="1"/>
</dbReference>
<keyword evidence="4" id="KW-1185">Reference proteome</keyword>
<evidence type="ECO:0000313" key="3">
    <source>
        <dbReference type="EMBL" id="UJF33110.1"/>
    </source>
</evidence>
<feature type="transmembrane region" description="Helical" evidence="2">
    <location>
        <begin position="21"/>
        <end position="41"/>
    </location>
</feature>
<keyword evidence="2" id="KW-1133">Transmembrane helix</keyword>
<protein>
    <submittedName>
        <fullName evidence="3">Septum formation initiator family protein</fullName>
    </submittedName>
</protein>